<dbReference type="PANTHER" id="PTHR33221">
    <property type="entry name" value="WINGED HELIX-TURN-HELIX TRANSCRIPTIONAL REGULATOR, RRF2 FAMILY"/>
    <property type="match status" value="1"/>
</dbReference>
<dbReference type="EMBL" id="PDXQ01000001">
    <property type="protein sequence ID" value="TRZ35150.1"/>
    <property type="molecule type" value="Genomic_DNA"/>
</dbReference>
<dbReference type="EMBL" id="RYZS01000001">
    <property type="protein sequence ID" value="RVU93955.1"/>
    <property type="molecule type" value="Genomic_DNA"/>
</dbReference>
<reference evidence="3 5" key="2">
    <citation type="submission" date="2018-12" db="EMBL/GenBank/DDBJ databases">
        <title>A novel vanA-carrying plasmid in a clinical isolate of Enterococcus avium.</title>
        <authorList>
            <person name="Bernasconi O.J."/>
            <person name="Luzzaro F."/>
            <person name="Endimiani A."/>
        </authorList>
    </citation>
    <scope>NUCLEOTIDE SEQUENCE [LARGE SCALE GENOMIC DNA]</scope>
    <source>
        <strain evidence="3 5">LC0559/18</strain>
    </source>
</reference>
<dbReference type="AlphaFoldDB" id="A0A437UK58"/>
<keyword evidence="1" id="KW-0238">DNA-binding</keyword>
<dbReference type="GO" id="GO:0003700">
    <property type="term" value="F:DNA-binding transcription factor activity"/>
    <property type="evidence" value="ECO:0007669"/>
    <property type="project" value="TreeGrafter"/>
</dbReference>
<dbReference type="GO" id="GO:0005829">
    <property type="term" value="C:cytosol"/>
    <property type="evidence" value="ECO:0007669"/>
    <property type="project" value="TreeGrafter"/>
</dbReference>
<dbReference type="Gene3D" id="1.10.10.10">
    <property type="entry name" value="Winged helix-like DNA-binding domain superfamily/Winged helix DNA-binding domain"/>
    <property type="match status" value="1"/>
</dbReference>
<dbReference type="Proteomes" id="UP000316316">
    <property type="component" value="Unassembled WGS sequence"/>
</dbReference>
<dbReference type="InterPro" id="IPR036390">
    <property type="entry name" value="WH_DNA-bd_sf"/>
</dbReference>
<protein>
    <submittedName>
        <fullName evidence="3 4">Transcriptional regulator</fullName>
    </submittedName>
</protein>
<dbReference type="InterPro" id="IPR000944">
    <property type="entry name" value="Tscrpt_reg_Rrf2"/>
</dbReference>
<dbReference type="Proteomes" id="UP000288388">
    <property type="component" value="Unassembled WGS sequence"/>
</dbReference>
<dbReference type="RefSeq" id="WP_016181734.1">
    <property type="nucleotide sequence ID" value="NZ_CAAKNX010000120.1"/>
</dbReference>
<evidence type="ECO:0000313" key="3">
    <source>
        <dbReference type="EMBL" id="RVU93955.1"/>
    </source>
</evidence>
<evidence type="ECO:0000313" key="6">
    <source>
        <dbReference type="Proteomes" id="UP000316316"/>
    </source>
</evidence>
<dbReference type="InterPro" id="IPR011991">
    <property type="entry name" value="ArsR-like_HTH"/>
</dbReference>
<dbReference type="SUPFAM" id="SSF46785">
    <property type="entry name" value="Winged helix' DNA-binding domain"/>
    <property type="match status" value="1"/>
</dbReference>
<gene>
    <name evidence="4" type="ORF">AUF17_14135</name>
    <name evidence="3" type="ORF">EK398_03245</name>
    <name evidence="2" type="ORF">P7D43_13240</name>
</gene>
<dbReference type="GO" id="GO:0003677">
    <property type="term" value="F:DNA binding"/>
    <property type="evidence" value="ECO:0007669"/>
    <property type="project" value="UniProtKB-KW"/>
</dbReference>
<reference evidence="4 6" key="1">
    <citation type="submission" date="2017-10" db="EMBL/GenBank/DDBJ databases">
        <title>FDA dAtabase for Regulatory Grade micrObial Sequences (FDA-ARGOS): Supporting development and validation of Infectious Disease Dx tests.</title>
        <authorList>
            <person name="Campos J."/>
            <person name="Goldberg B."/>
            <person name="Tallon L.J."/>
            <person name="Sadzewicz L."/>
            <person name="Sengamalay N."/>
            <person name="Ott S."/>
            <person name="Godinez A."/>
            <person name="Nagaraj S."/>
            <person name="Vyas G."/>
            <person name="Aluvathingal J."/>
            <person name="Nadendla S."/>
            <person name="Geyer C."/>
            <person name="Nandy P."/>
            <person name="Hobson J."/>
            <person name="Sichtig H."/>
        </authorList>
    </citation>
    <scope>NUCLEOTIDE SEQUENCE [LARGE SCALE GENOMIC DNA]</scope>
    <source>
        <strain evidence="4 6">FDAARGOS_185</strain>
    </source>
</reference>
<dbReference type="PANTHER" id="PTHR33221:SF9">
    <property type="entry name" value="RRF2 FAMILY PROTEIN"/>
    <property type="match status" value="1"/>
</dbReference>
<dbReference type="Proteomes" id="UP001260773">
    <property type="component" value="Unassembled WGS sequence"/>
</dbReference>
<accession>A0A437UK58</accession>
<dbReference type="CDD" id="cd00090">
    <property type="entry name" value="HTH_ARSR"/>
    <property type="match status" value="1"/>
</dbReference>
<organism evidence="3 5">
    <name type="scientific">Enterococcus avium</name>
    <name type="common">Streptococcus avium</name>
    <dbReference type="NCBI Taxonomy" id="33945"/>
    <lineage>
        <taxon>Bacteria</taxon>
        <taxon>Bacillati</taxon>
        <taxon>Bacillota</taxon>
        <taxon>Bacilli</taxon>
        <taxon>Lactobacillales</taxon>
        <taxon>Enterococcaceae</taxon>
        <taxon>Enterococcus</taxon>
    </lineage>
</organism>
<dbReference type="GeneID" id="69569712"/>
<evidence type="ECO:0000313" key="5">
    <source>
        <dbReference type="Proteomes" id="UP000288388"/>
    </source>
</evidence>
<reference evidence="2" key="3">
    <citation type="submission" date="2023-03" db="EMBL/GenBank/DDBJ databases">
        <authorList>
            <person name="Shen W."/>
            <person name="Cai J."/>
        </authorList>
    </citation>
    <scope>NUCLEOTIDE SEQUENCE</scope>
    <source>
        <strain evidence="2">P33-2</strain>
    </source>
</reference>
<dbReference type="PROSITE" id="PS51197">
    <property type="entry name" value="HTH_RRF2_2"/>
    <property type="match status" value="1"/>
</dbReference>
<dbReference type="Pfam" id="PF02082">
    <property type="entry name" value="Rrf2"/>
    <property type="match status" value="1"/>
</dbReference>
<comment type="caution">
    <text evidence="3">The sequence shown here is derived from an EMBL/GenBank/DDBJ whole genome shotgun (WGS) entry which is preliminary data.</text>
</comment>
<proteinExistence type="predicted"/>
<evidence type="ECO:0000313" key="4">
    <source>
        <dbReference type="EMBL" id="TRZ35150.1"/>
    </source>
</evidence>
<dbReference type="EMBL" id="JARPWH010000047">
    <property type="protein sequence ID" value="MDT2403333.1"/>
    <property type="molecule type" value="Genomic_DNA"/>
</dbReference>
<name>A0A437UK58_ENTAV</name>
<dbReference type="InterPro" id="IPR036388">
    <property type="entry name" value="WH-like_DNA-bd_sf"/>
</dbReference>
<dbReference type="NCBIfam" id="TIGR00738">
    <property type="entry name" value="rrf2_super"/>
    <property type="match status" value="1"/>
</dbReference>
<evidence type="ECO:0000313" key="2">
    <source>
        <dbReference type="EMBL" id="MDT2403333.1"/>
    </source>
</evidence>
<sequence>MKFTKAANMGLHVMVYFAQKDQIDSNLSIHDLADKFEVSPSYLSKILTQLAKANLISSVSGVKGGYRLKKNSVEISFLDVIHAIDGFPDEVSCLANNQHSCPISKVINEGEDKMWEYFDSMKLSQLSAL</sequence>
<evidence type="ECO:0000256" key="1">
    <source>
        <dbReference type="ARBA" id="ARBA00023125"/>
    </source>
</evidence>